<dbReference type="GO" id="GO:0005759">
    <property type="term" value="C:mitochondrial matrix"/>
    <property type="evidence" value="ECO:0007669"/>
    <property type="project" value="TreeGrafter"/>
</dbReference>
<dbReference type="InterPro" id="IPR036249">
    <property type="entry name" value="Thioredoxin-like_sf"/>
</dbReference>
<evidence type="ECO:0000256" key="2">
    <source>
        <dbReference type="ARBA" id="ARBA00023284"/>
    </source>
</evidence>
<dbReference type="InterPro" id="IPR002109">
    <property type="entry name" value="Glutaredoxin"/>
</dbReference>
<protein>
    <recommendedName>
        <fullName evidence="4">Glutaredoxin domain-containing protein</fullName>
    </recommendedName>
</protein>
<keyword evidence="6" id="KW-1185">Reference proteome</keyword>
<feature type="domain" description="Glutaredoxin" evidence="4">
    <location>
        <begin position="74"/>
        <end position="122"/>
    </location>
</feature>
<evidence type="ECO:0000256" key="1">
    <source>
        <dbReference type="ARBA" id="ARBA00008983"/>
    </source>
</evidence>
<reference evidence="5 6" key="1">
    <citation type="submission" date="2020-10" db="EMBL/GenBank/DDBJ databases">
        <title>The Coptis chinensis genome and diversification of protoberbering-type alkaloids.</title>
        <authorList>
            <person name="Wang B."/>
            <person name="Shu S."/>
            <person name="Song C."/>
            <person name="Liu Y."/>
        </authorList>
    </citation>
    <scope>NUCLEOTIDE SEQUENCE [LARGE SCALE GENOMIC DNA]</scope>
    <source>
        <strain evidence="5">HL-2020</strain>
        <tissue evidence="5">Leaf</tissue>
    </source>
</reference>
<name>A0A835IRX5_9MAGN</name>
<dbReference type="InterPro" id="IPR004480">
    <property type="entry name" value="Monothiol_GRX-rel"/>
</dbReference>
<comment type="caution">
    <text evidence="5">The sequence shown here is derived from an EMBL/GenBank/DDBJ whole genome shotgun (WGS) entry which is preliminary data.</text>
</comment>
<dbReference type="PANTHER" id="PTHR10293">
    <property type="entry name" value="GLUTAREDOXIN FAMILY MEMBER"/>
    <property type="match status" value="1"/>
</dbReference>
<dbReference type="EMBL" id="JADFTS010000002">
    <property type="protein sequence ID" value="KAF9622474.1"/>
    <property type="molecule type" value="Genomic_DNA"/>
</dbReference>
<accession>A0A835IRX5</accession>
<evidence type="ECO:0000313" key="6">
    <source>
        <dbReference type="Proteomes" id="UP000631114"/>
    </source>
</evidence>
<dbReference type="PROSITE" id="PS51354">
    <property type="entry name" value="GLUTAREDOXIN_2"/>
    <property type="match status" value="1"/>
</dbReference>
<gene>
    <name evidence="5" type="ORF">IFM89_031878</name>
</gene>
<dbReference type="PANTHER" id="PTHR10293:SF16">
    <property type="entry name" value="GLUTAREDOXIN-RELATED PROTEIN 5, MITOCHONDRIAL"/>
    <property type="match status" value="1"/>
</dbReference>
<evidence type="ECO:0000256" key="3">
    <source>
        <dbReference type="SAM" id="MobiDB-lite"/>
    </source>
</evidence>
<dbReference type="SUPFAM" id="SSF52833">
    <property type="entry name" value="Thioredoxin-like"/>
    <property type="match status" value="1"/>
</dbReference>
<dbReference type="Pfam" id="PF00462">
    <property type="entry name" value="Glutaredoxin"/>
    <property type="match status" value="1"/>
</dbReference>
<comment type="similarity">
    <text evidence="1">Belongs to the glutaredoxin family. CGFS subfamily.</text>
</comment>
<feature type="compositionally biased region" description="Basic and acidic residues" evidence="3">
    <location>
        <begin position="42"/>
        <end position="52"/>
    </location>
</feature>
<dbReference type="AlphaFoldDB" id="A0A835IRX5"/>
<organism evidence="5 6">
    <name type="scientific">Coptis chinensis</name>
    <dbReference type="NCBI Taxonomy" id="261450"/>
    <lineage>
        <taxon>Eukaryota</taxon>
        <taxon>Viridiplantae</taxon>
        <taxon>Streptophyta</taxon>
        <taxon>Embryophyta</taxon>
        <taxon>Tracheophyta</taxon>
        <taxon>Spermatophyta</taxon>
        <taxon>Magnoliopsida</taxon>
        <taxon>Ranunculales</taxon>
        <taxon>Ranunculaceae</taxon>
        <taxon>Coptidoideae</taxon>
        <taxon>Coptis</taxon>
    </lineage>
</organism>
<keyword evidence="2" id="KW-0676">Redox-active center</keyword>
<proteinExistence type="inferred from homology"/>
<evidence type="ECO:0000313" key="5">
    <source>
        <dbReference type="EMBL" id="KAF9622474.1"/>
    </source>
</evidence>
<evidence type="ECO:0000259" key="4">
    <source>
        <dbReference type="Pfam" id="PF00462"/>
    </source>
</evidence>
<feature type="region of interest" description="Disordered" evidence="3">
    <location>
        <begin position="33"/>
        <end position="54"/>
    </location>
</feature>
<sequence>MARLLSNVLFRSIARAPETHSLRTMMVPGSFMRYSTTEPSDQDTHDDFKPTDKVSTSGVSLKDIVQKDVEENPVMIYMKGIPDSPMCGFSSLAVKVLNTYKVPLSARNILENPELKMPLKASVTGPHFHKYLSMGSSLEDLILFSACTSLES</sequence>
<dbReference type="OrthoDB" id="415696at2759"/>
<dbReference type="Proteomes" id="UP000631114">
    <property type="component" value="Unassembled WGS sequence"/>
</dbReference>
<dbReference type="Gene3D" id="3.40.30.10">
    <property type="entry name" value="Glutaredoxin"/>
    <property type="match status" value="1"/>
</dbReference>